<feature type="compositionally biased region" description="Low complexity" evidence="4">
    <location>
        <begin position="31"/>
        <end position="47"/>
    </location>
</feature>
<evidence type="ECO:0000256" key="2">
    <source>
        <dbReference type="ARBA" id="ARBA00022448"/>
    </source>
</evidence>
<gene>
    <name evidence="6" type="ORF">C6I21_12140</name>
</gene>
<evidence type="ECO:0000256" key="1">
    <source>
        <dbReference type="ARBA" id="ARBA00008520"/>
    </source>
</evidence>
<keyword evidence="3 5" id="KW-0732">Signal</keyword>
<evidence type="ECO:0000313" key="7">
    <source>
        <dbReference type="Proteomes" id="UP000243650"/>
    </source>
</evidence>
<proteinExistence type="inferred from homology"/>
<dbReference type="OrthoDB" id="9808332at2"/>
<sequence length="478" mass="52005">MRIRNRVLTSAMVLSMAGVLAACGGNDGGDTNTADTNNTGGDNNAAADNDEGADMEENMNEEPADDEEPADNEGGNDEGGDEAAGDGEEVTLTYARGQDATGATDVLVDAFEEANPNITVEFREMPADTGQSHDQYVTEFSGGDDSIDVFDADVIWPAEFAQANYVLELDRFIERDDINMDDYFEGPVESGQFNGRTWAMPKFTDAGLLFYRSDIVDEAPQTWDELIEMSGELQGEGGTDFGYLMQANQYEGLVVNAIEFFGAYGAQVLDEEQNVTINSPEAVTALEKMMEIAQSDFVPGDILNFDEPATHTAFLEGQAVFARNWPYMQAMTEDEEVSQVQENVDFALLPEGDAGSAAGLGGWMTMINRNSQHPEEAWEFVKFMTGPEGQKITAIEGGSAPTLRDLYEDEEVQEAAPLFANDEFVNTLENAVPRPVSPIYPQISDIMQIELSRALAGEISAQEAIENMESNIESALAE</sequence>
<feature type="compositionally biased region" description="Acidic residues" evidence="4">
    <location>
        <begin position="48"/>
        <end position="85"/>
    </location>
</feature>
<dbReference type="GO" id="GO:1901982">
    <property type="term" value="F:maltose binding"/>
    <property type="evidence" value="ECO:0007669"/>
    <property type="project" value="TreeGrafter"/>
</dbReference>
<dbReference type="Proteomes" id="UP000243650">
    <property type="component" value="Unassembled WGS sequence"/>
</dbReference>
<keyword evidence="7" id="KW-1185">Reference proteome</keyword>
<dbReference type="PANTHER" id="PTHR30061:SF50">
    <property type="entry name" value="MALTOSE_MALTODEXTRIN-BINDING PERIPLASMIC PROTEIN"/>
    <property type="match status" value="1"/>
</dbReference>
<evidence type="ECO:0000313" key="6">
    <source>
        <dbReference type="EMBL" id="PRO64890.1"/>
    </source>
</evidence>
<evidence type="ECO:0000256" key="4">
    <source>
        <dbReference type="SAM" id="MobiDB-lite"/>
    </source>
</evidence>
<name>A0A2P6MF68_ALKUR</name>
<dbReference type="AlphaFoldDB" id="A0A2P6MF68"/>
<dbReference type="SUPFAM" id="SSF53850">
    <property type="entry name" value="Periplasmic binding protein-like II"/>
    <property type="match status" value="1"/>
</dbReference>
<dbReference type="GO" id="GO:0015768">
    <property type="term" value="P:maltose transport"/>
    <property type="evidence" value="ECO:0007669"/>
    <property type="project" value="TreeGrafter"/>
</dbReference>
<feature type="chain" id="PRO_5015116475" evidence="5">
    <location>
        <begin position="22"/>
        <end position="478"/>
    </location>
</feature>
<dbReference type="RefSeq" id="WP_105959745.1">
    <property type="nucleotide sequence ID" value="NZ_PVNS01000011.1"/>
</dbReference>
<dbReference type="Pfam" id="PF01547">
    <property type="entry name" value="SBP_bac_1"/>
    <property type="match status" value="1"/>
</dbReference>
<dbReference type="PROSITE" id="PS51257">
    <property type="entry name" value="PROKAR_LIPOPROTEIN"/>
    <property type="match status" value="1"/>
</dbReference>
<feature type="region of interest" description="Disordered" evidence="4">
    <location>
        <begin position="31"/>
        <end position="85"/>
    </location>
</feature>
<comment type="caution">
    <text evidence="6">The sequence shown here is derived from an EMBL/GenBank/DDBJ whole genome shotgun (WGS) entry which is preliminary data.</text>
</comment>
<protein>
    <submittedName>
        <fullName evidence="6">ABC transporter substrate-binding protein</fullName>
    </submittedName>
</protein>
<evidence type="ECO:0000256" key="3">
    <source>
        <dbReference type="ARBA" id="ARBA00022729"/>
    </source>
</evidence>
<dbReference type="PANTHER" id="PTHR30061">
    <property type="entry name" value="MALTOSE-BINDING PERIPLASMIC PROTEIN"/>
    <property type="match status" value="1"/>
</dbReference>
<dbReference type="Gene3D" id="3.40.190.10">
    <property type="entry name" value="Periplasmic binding protein-like II"/>
    <property type="match status" value="2"/>
</dbReference>
<dbReference type="GO" id="GO:0042956">
    <property type="term" value="P:maltodextrin transmembrane transport"/>
    <property type="evidence" value="ECO:0007669"/>
    <property type="project" value="TreeGrafter"/>
</dbReference>
<evidence type="ECO:0000256" key="5">
    <source>
        <dbReference type="SAM" id="SignalP"/>
    </source>
</evidence>
<dbReference type="CDD" id="cd14750">
    <property type="entry name" value="PBP2_TMBP"/>
    <property type="match status" value="1"/>
</dbReference>
<dbReference type="GO" id="GO:0055052">
    <property type="term" value="C:ATP-binding cassette (ABC) transporter complex, substrate-binding subunit-containing"/>
    <property type="evidence" value="ECO:0007669"/>
    <property type="project" value="TreeGrafter"/>
</dbReference>
<organism evidence="6 7">
    <name type="scientific">Alkalicoccus urumqiensis</name>
    <name type="common">Bacillus urumqiensis</name>
    <dbReference type="NCBI Taxonomy" id="1548213"/>
    <lineage>
        <taxon>Bacteria</taxon>
        <taxon>Bacillati</taxon>
        <taxon>Bacillota</taxon>
        <taxon>Bacilli</taxon>
        <taxon>Bacillales</taxon>
        <taxon>Bacillaceae</taxon>
        <taxon>Alkalicoccus</taxon>
    </lineage>
</organism>
<comment type="similarity">
    <text evidence="1">Belongs to the bacterial solute-binding protein 1 family.</text>
</comment>
<feature type="signal peptide" evidence="5">
    <location>
        <begin position="1"/>
        <end position="21"/>
    </location>
</feature>
<keyword evidence="2" id="KW-0813">Transport</keyword>
<accession>A0A2P6MF68</accession>
<dbReference type="EMBL" id="PVNS01000011">
    <property type="protein sequence ID" value="PRO64890.1"/>
    <property type="molecule type" value="Genomic_DNA"/>
</dbReference>
<dbReference type="InterPro" id="IPR006059">
    <property type="entry name" value="SBP"/>
</dbReference>
<reference evidence="6 7" key="1">
    <citation type="submission" date="2018-03" db="EMBL/GenBank/DDBJ databases">
        <title>Bacillus urumqiensis sp. nov., a moderately haloalkaliphilic bacterium isolated from a salt lake.</title>
        <authorList>
            <person name="Zhao B."/>
            <person name="Liao Z."/>
        </authorList>
    </citation>
    <scope>NUCLEOTIDE SEQUENCE [LARGE SCALE GENOMIC DNA]</scope>
    <source>
        <strain evidence="6 7">BZ-SZ-XJ18</strain>
    </source>
</reference>